<evidence type="ECO:0000256" key="1">
    <source>
        <dbReference type="SAM" id="Phobius"/>
    </source>
</evidence>
<name>A0A543GHN0_9PSEU</name>
<dbReference type="AlphaFoldDB" id="A0A543GHN0"/>
<organism evidence="3 4">
    <name type="scientific">Pseudonocardia cypriaca</name>
    <dbReference type="NCBI Taxonomy" id="882449"/>
    <lineage>
        <taxon>Bacteria</taxon>
        <taxon>Bacillati</taxon>
        <taxon>Actinomycetota</taxon>
        <taxon>Actinomycetes</taxon>
        <taxon>Pseudonocardiales</taxon>
        <taxon>Pseudonocardiaceae</taxon>
        <taxon>Pseudonocardia</taxon>
    </lineage>
</organism>
<dbReference type="InterPro" id="IPR000326">
    <property type="entry name" value="PAP2/HPO"/>
</dbReference>
<evidence type="ECO:0000259" key="2">
    <source>
        <dbReference type="Pfam" id="PF01569"/>
    </source>
</evidence>
<evidence type="ECO:0000313" key="3">
    <source>
        <dbReference type="EMBL" id="TQM45575.1"/>
    </source>
</evidence>
<dbReference type="InterPro" id="IPR036938">
    <property type="entry name" value="PAP2/HPO_sf"/>
</dbReference>
<feature type="transmembrane region" description="Helical" evidence="1">
    <location>
        <begin position="132"/>
        <end position="153"/>
    </location>
</feature>
<dbReference type="SUPFAM" id="SSF48317">
    <property type="entry name" value="Acid phosphatase/Vanadium-dependent haloperoxidase"/>
    <property type="match status" value="1"/>
</dbReference>
<comment type="caution">
    <text evidence="3">The sequence shown here is derived from an EMBL/GenBank/DDBJ whole genome shotgun (WGS) entry which is preliminary data.</text>
</comment>
<keyword evidence="1" id="KW-1133">Transmembrane helix</keyword>
<feature type="transmembrane region" description="Helical" evidence="1">
    <location>
        <begin position="26"/>
        <end position="44"/>
    </location>
</feature>
<dbReference type="Proteomes" id="UP000319818">
    <property type="component" value="Unassembled WGS sequence"/>
</dbReference>
<keyword evidence="4" id="KW-1185">Reference proteome</keyword>
<feature type="transmembrane region" description="Helical" evidence="1">
    <location>
        <begin position="70"/>
        <end position="91"/>
    </location>
</feature>
<reference evidence="3 4" key="1">
    <citation type="submission" date="2019-06" db="EMBL/GenBank/DDBJ databases">
        <title>Sequencing the genomes of 1000 actinobacteria strains.</title>
        <authorList>
            <person name="Klenk H.-P."/>
        </authorList>
    </citation>
    <scope>NUCLEOTIDE SEQUENCE [LARGE SCALE GENOMIC DNA]</scope>
    <source>
        <strain evidence="3 4">DSM 45511</strain>
    </source>
</reference>
<dbReference type="EMBL" id="VFPH01000001">
    <property type="protein sequence ID" value="TQM45575.1"/>
    <property type="molecule type" value="Genomic_DNA"/>
</dbReference>
<keyword evidence="1" id="KW-0472">Membrane</keyword>
<evidence type="ECO:0000313" key="4">
    <source>
        <dbReference type="Proteomes" id="UP000319818"/>
    </source>
</evidence>
<dbReference type="Gene3D" id="1.20.144.10">
    <property type="entry name" value="Phosphatidic acid phosphatase type 2/haloperoxidase"/>
    <property type="match status" value="1"/>
</dbReference>
<proteinExistence type="predicted"/>
<keyword evidence="1" id="KW-0812">Transmembrane</keyword>
<accession>A0A543GHN0</accession>
<feature type="transmembrane region" description="Helical" evidence="1">
    <location>
        <begin position="103"/>
        <end position="120"/>
    </location>
</feature>
<dbReference type="Pfam" id="PF01569">
    <property type="entry name" value="PAP2"/>
    <property type="match status" value="1"/>
</dbReference>
<feature type="domain" description="Phosphatidic acid phosphatase type 2/haloperoxidase" evidence="2">
    <location>
        <begin position="131"/>
        <end position="204"/>
    </location>
</feature>
<feature type="transmembrane region" description="Helical" evidence="1">
    <location>
        <begin position="190"/>
        <end position="209"/>
    </location>
</feature>
<gene>
    <name evidence="3" type="ORF">FB388_2975</name>
</gene>
<feature type="transmembrane region" description="Helical" evidence="1">
    <location>
        <begin position="160"/>
        <end position="178"/>
    </location>
</feature>
<sequence>MAGCDRDGTLSGMTSHDLASDHRARLLVGGATAIGTAAVLGAVVRDRWSPLDTWFVREFRLPVDPPVVEAVAGAGVLLAVAGLVLAVAAALRLPAVRAQLWRHAVLLAACAAVAGTQVLFQRPGPPGAGQDWTYPSGHAAVVTAVAVTAVVLCRRSAPSLARAVLAVEVLAVTVTTASRVVLGEHFPTDVVGAMAGVLGVGLVVTALTGTKRPADRT</sequence>
<protein>
    <submittedName>
        <fullName evidence="3">Membrane-associated phospholipid phosphatase</fullName>
    </submittedName>
</protein>